<evidence type="ECO:0000313" key="2">
    <source>
        <dbReference type="EMBL" id="CAI4217936.1"/>
    </source>
</evidence>
<feature type="region of interest" description="Disordered" evidence="1">
    <location>
        <begin position="1"/>
        <end position="137"/>
    </location>
</feature>
<evidence type="ECO:0000313" key="3">
    <source>
        <dbReference type="Proteomes" id="UP000838763"/>
    </source>
</evidence>
<accession>A0A9P1H9C6</accession>
<name>A0A9P1H9C6_9PEZI</name>
<reference evidence="2" key="1">
    <citation type="submission" date="2022-11" db="EMBL/GenBank/DDBJ databases">
        <authorList>
            <person name="Scott C."/>
            <person name="Bruce N."/>
        </authorList>
    </citation>
    <scope>NUCLEOTIDE SEQUENCE</scope>
</reference>
<dbReference type="AlphaFoldDB" id="A0A9P1H9C6"/>
<comment type="caution">
    <text evidence="2">The sequence shown here is derived from an EMBL/GenBank/DDBJ whole genome shotgun (WGS) entry which is preliminary data.</text>
</comment>
<proteinExistence type="predicted"/>
<organism evidence="2 3">
    <name type="scientific">Parascedosporium putredinis</name>
    <dbReference type="NCBI Taxonomy" id="1442378"/>
    <lineage>
        <taxon>Eukaryota</taxon>
        <taxon>Fungi</taxon>
        <taxon>Dikarya</taxon>
        <taxon>Ascomycota</taxon>
        <taxon>Pezizomycotina</taxon>
        <taxon>Sordariomycetes</taxon>
        <taxon>Hypocreomycetidae</taxon>
        <taxon>Microascales</taxon>
        <taxon>Microascaceae</taxon>
        <taxon>Parascedosporium</taxon>
    </lineage>
</organism>
<dbReference type="EMBL" id="CALLCH030000017">
    <property type="protein sequence ID" value="CAI4217936.1"/>
    <property type="molecule type" value="Genomic_DNA"/>
</dbReference>
<evidence type="ECO:0000256" key="1">
    <source>
        <dbReference type="SAM" id="MobiDB-lite"/>
    </source>
</evidence>
<gene>
    <name evidence="2" type="ORF">PPNO1_LOCUS7531</name>
</gene>
<protein>
    <submittedName>
        <fullName evidence="2">Uncharacterized protein</fullName>
    </submittedName>
</protein>
<feature type="compositionally biased region" description="Low complexity" evidence="1">
    <location>
        <begin position="37"/>
        <end position="53"/>
    </location>
</feature>
<dbReference type="OrthoDB" id="194358at2759"/>
<dbReference type="Proteomes" id="UP000838763">
    <property type="component" value="Unassembled WGS sequence"/>
</dbReference>
<keyword evidence="3" id="KW-1185">Reference proteome</keyword>
<sequence length="217" mass="23003">MDAQNAARPDKTKPAPAAAASDSNKRPDHVPDHKRPATSASAKPAVAASKPTSIADKDAKTNASPSADAGDDRGTVDGASSDAETIVLPGKMATHLPRSDANAPSHPDSDSDNPVTDRPKYPRTGQKLTSLSPINGRRPRWSLRMKRNNGRHGASGPLLPQLVRLEPTRTLRNMAEKYNVPQNPLTKQAPTVDLSPHILALIAAALPPSCRLNPRLA</sequence>
<feature type="compositionally biased region" description="Basic and acidic residues" evidence="1">
    <location>
        <begin position="23"/>
        <end position="35"/>
    </location>
</feature>